<accession>W4H492</accession>
<name>W4H492_APHAT</name>
<evidence type="ECO:0000313" key="1">
    <source>
        <dbReference type="EMBL" id="ETV86059.1"/>
    </source>
</evidence>
<gene>
    <name evidence="1" type="ORF">H257_02546</name>
</gene>
<sequence length="116" mass="13312">MHARMYKPSKATNVECSVSILDSNLHLWSSTNENLSWYPKSFPHTGVRGICCLVRLVVGFHVQNRYIHTYTGGVVHQIIVVLKGCFHTNVQDDSFRTSFERQGHMQYYVNTSNIHA</sequence>
<reference evidence="1" key="1">
    <citation type="submission" date="2013-12" db="EMBL/GenBank/DDBJ databases">
        <title>The Genome Sequence of Aphanomyces astaci APO3.</title>
        <authorList>
            <consortium name="The Broad Institute Genomics Platform"/>
            <person name="Russ C."/>
            <person name="Tyler B."/>
            <person name="van West P."/>
            <person name="Dieguez-Uribeondo J."/>
            <person name="Young S.K."/>
            <person name="Zeng Q."/>
            <person name="Gargeya S."/>
            <person name="Fitzgerald M."/>
            <person name="Abouelleil A."/>
            <person name="Alvarado L."/>
            <person name="Chapman S.B."/>
            <person name="Gainer-Dewar J."/>
            <person name="Goldberg J."/>
            <person name="Griggs A."/>
            <person name="Gujja S."/>
            <person name="Hansen M."/>
            <person name="Howarth C."/>
            <person name="Imamovic A."/>
            <person name="Ireland A."/>
            <person name="Larimer J."/>
            <person name="McCowan C."/>
            <person name="Murphy C."/>
            <person name="Pearson M."/>
            <person name="Poon T.W."/>
            <person name="Priest M."/>
            <person name="Roberts A."/>
            <person name="Saif S."/>
            <person name="Shea T."/>
            <person name="Sykes S."/>
            <person name="Wortman J."/>
            <person name="Nusbaum C."/>
            <person name="Birren B."/>
        </authorList>
    </citation>
    <scope>NUCLEOTIDE SEQUENCE [LARGE SCALE GENOMIC DNA]</scope>
    <source>
        <strain evidence="1">APO3</strain>
    </source>
</reference>
<dbReference type="EMBL" id="KI913117">
    <property type="protein sequence ID" value="ETV86059.1"/>
    <property type="molecule type" value="Genomic_DNA"/>
</dbReference>
<dbReference type="VEuPathDB" id="FungiDB:H257_02546"/>
<protein>
    <submittedName>
        <fullName evidence="1">Uncharacterized protein</fullName>
    </submittedName>
</protein>
<dbReference type="RefSeq" id="XP_009824531.1">
    <property type="nucleotide sequence ID" value="XM_009826229.1"/>
</dbReference>
<dbReference type="AlphaFoldDB" id="W4H492"/>
<organism evidence="1">
    <name type="scientific">Aphanomyces astaci</name>
    <name type="common">Crayfish plague agent</name>
    <dbReference type="NCBI Taxonomy" id="112090"/>
    <lineage>
        <taxon>Eukaryota</taxon>
        <taxon>Sar</taxon>
        <taxon>Stramenopiles</taxon>
        <taxon>Oomycota</taxon>
        <taxon>Saprolegniomycetes</taxon>
        <taxon>Saprolegniales</taxon>
        <taxon>Verrucalvaceae</taxon>
        <taxon>Aphanomyces</taxon>
    </lineage>
</organism>
<proteinExistence type="predicted"/>
<dbReference type="GeneID" id="20804542"/>